<keyword evidence="3" id="KW-1185">Reference proteome</keyword>
<gene>
    <name evidence="2" type="ORF">EVAR_64792_1</name>
</gene>
<protein>
    <submittedName>
        <fullName evidence="2">Uncharacterized protein</fullName>
    </submittedName>
</protein>
<evidence type="ECO:0000256" key="1">
    <source>
        <dbReference type="SAM" id="MobiDB-lite"/>
    </source>
</evidence>
<dbReference type="AlphaFoldDB" id="A0A4C1ZW38"/>
<dbReference type="EMBL" id="BGZK01002113">
    <property type="protein sequence ID" value="GBP90807.1"/>
    <property type="molecule type" value="Genomic_DNA"/>
</dbReference>
<dbReference type="Proteomes" id="UP000299102">
    <property type="component" value="Unassembled WGS sequence"/>
</dbReference>
<accession>A0A4C1ZW38</accession>
<evidence type="ECO:0000313" key="2">
    <source>
        <dbReference type="EMBL" id="GBP90807.1"/>
    </source>
</evidence>
<sequence length="214" mass="24308">MIDSLFADDRLRGNFADTGRYLGVNAATDHFLETRAATRRRTFPSDPGNGEFCNSGTEPQNEFTSEARARWGSEPARFLRVVRRDVVVFELQPSVTASEPLAVARTQRTASTEGRPRFGRETDAVRAVRNPFPWTMRVRRQSPRVRCYTGITSLYSSDELSRPLPRTRFAFERPPAPTDRSQEYALCAIDVREWSSSKDDLVTRVIQRCGDLVT</sequence>
<organism evidence="2 3">
    <name type="scientific">Eumeta variegata</name>
    <name type="common">Bagworm moth</name>
    <name type="synonym">Eumeta japonica</name>
    <dbReference type="NCBI Taxonomy" id="151549"/>
    <lineage>
        <taxon>Eukaryota</taxon>
        <taxon>Metazoa</taxon>
        <taxon>Ecdysozoa</taxon>
        <taxon>Arthropoda</taxon>
        <taxon>Hexapoda</taxon>
        <taxon>Insecta</taxon>
        <taxon>Pterygota</taxon>
        <taxon>Neoptera</taxon>
        <taxon>Endopterygota</taxon>
        <taxon>Lepidoptera</taxon>
        <taxon>Glossata</taxon>
        <taxon>Ditrysia</taxon>
        <taxon>Tineoidea</taxon>
        <taxon>Psychidae</taxon>
        <taxon>Oiketicinae</taxon>
        <taxon>Eumeta</taxon>
    </lineage>
</organism>
<comment type="caution">
    <text evidence="2">The sequence shown here is derived from an EMBL/GenBank/DDBJ whole genome shotgun (WGS) entry which is preliminary data.</text>
</comment>
<feature type="region of interest" description="Disordered" evidence="1">
    <location>
        <begin position="41"/>
        <end position="60"/>
    </location>
</feature>
<reference evidence="2 3" key="1">
    <citation type="journal article" date="2019" name="Commun. Biol.">
        <title>The bagworm genome reveals a unique fibroin gene that provides high tensile strength.</title>
        <authorList>
            <person name="Kono N."/>
            <person name="Nakamura H."/>
            <person name="Ohtoshi R."/>
            <person name="Tomita M."/>
            <person name="Numata K."/>
            <person name="Arakawa K."/>
        </authorList>
    </citation>
    <scope>NUCLEOTIDE SEQUENCE [LARGE SCALE GENOMIC DNA]</scope>
</reference>
<name>A0A4C1ZW38_EUMVA</name>
<proteinExistence type="predicted"/>
<evidence type="ECO:0000313" key="3">
    <source>
        <dbReference type="Proteomes" id="UP000299102"/>
    </source>
</evidence>